<organism evidence="2 3">
    <name type="scientific">Rhizobium rhizogenes</name>
    <name type="common">Agrobacterium rhizogenes</name>
    <dbReference type="NCBI Taxonomy" id="359"/>
    <lineage>
        <taxon>Bacteria</taxon>
        <taxon>Pseudomonadati</taxon>
        <taxon>Pseudomonadota</taxon>
        <taxon>Alphaproteobacteria</taxon>
        <taxon>Hyphomicrobiales</taxon>
        <taxon>Rhizobiaceae</taxon>
        <taxon>Rhizobium/Agrobacterium group</taxon>
        <taxon>Rhizobium</taxon>
    </lineage>
</organism>
<reference evidence="2 3" key="1">
    <citation type="submission" date="2018-04" db="EMBL/GenBank/DDBJ databases">
        <authorList>
            <person name="Hagen T."/>
        </authorList>
    </citation>
    <scope>NUCLEOTIDE SEQUENCE [LARGE SCALE GENOMIC DNA]</scope>
    <source>
        <strain evidence="2 3">TPD7009</strain>
    </source>
</reference>
<proteinExistence type="predicted"/>
<dbReference type="Proteomes" id="UP000244335">
    <property type="component" value="Unassembled WGS sequence"/>
</dbReference>
<accession>A0AA92BYY2</accession>
<comment type="caution">
    <text evidence="2">The sequence shown here is derived from an EMBL/GenBank/DDBJ whole genome shotgun (WGS) entry which is preliminary data.</text>
</comment>
<name>A0AA92BYY2_RHIRH</name>
<dbReference type="EMBL" id="QDFR01000016">
    <property type="protein sequence ID" value="PVE49874.1"/>
    <property type="molecule type" value="Genomic_DNA"/>
</dbReference>
<keyword evidence="1" id="KW-0812">Transmembrane</keyword>
<protein>
    <submittedName>
        <fullName evidence="2">Uncharacterized protein</fullName>
    </submittedName>
</protein>
<feature type="transmembrane region" description="Helical" evidence="1">
    <location>
        <begin position="15"/>
        <end position="38"/>
    </location>
</feature>
<evidence type="ECO:0000313" key="2">
    <source>
        <dbReference type="EMBL" id="PVE49874.1"/>
    </source>
</evidence>
<keyword evidence="1" id="KW-0472">Membrane</keyword>
<dbReference type="AlphaFoldDB" id="A0AA92BYY2"/>
<evidence type="ECO:0000313" key="3">
    <source>
        <dbReference type="Proteomes" id="UP000244335"/>
    </source>
</evidence>
<keyword evidence="1" id="KW-1133">Transmembrane helix</keyword>
<gene>
    <name evidence="2" type="ORF">DC430_23535</name>
</gene>
<evidence type="ECO:0000256" key="1">
    <source>
        <dbReference type="SAM" id="Phobius"/>
    </source>
</evidence>
<sequence length="66" mass="7515">MIWLFFELFQVLCTMFFLGSFLVILLAGKILLGVVLLVSRAFLERGTNPDQLHSDALGRKTVFRPD</sequence>